<sequence>MIRGCIGTDYSDIDNIVLH</sequence>
<organism evidence="1 2">
    <name type="scientific">Aspergillus tanneri</name>
    <dbReference type="NCBI Taxonomy" id="1220188"/>
    <lineage>
        <taxon>Eukaryota</taxon>
        <taxon>Fungi</taxon>
        <taxon>Dikarya</taxon>
        <taxon>Ascomycota</taxon>
        <taxon>Pezizomycotina</taxon>
        <taxon>Eurotiomycetes</taxon>
        <taxon>Eurotiomycetidae</taxon>
        <taxon>Eurotiales</taxon>
        <taxon>Aspergillaceae</taxon>
        <taxon>Aspergillus</taxon>
        <taxon>Aspergillus subgen. Circumdati</taxon>
    </lineage>
</organism>
<accession>A0A4S3JC01</accession>
<dbReference type="Proteomes" id="UP000308092">
    <property type="component" value="Unassembled WGS sequence"/>
</dbReference>
<keyword evidence="2" id="KW-1185">Reference proteome</keyword>
<gene>
    <name evidence="1" type="ORF">EYZ11_007828</name>
</gene>
<dbReference type="VEuPathDB" id="FungiDB:EYZ11_007828"/>
<proteinExistence type="predicted"/>
<name>A0A4S3JC01_9EURO</name>
<dbReference type="EMBL" id="SOSA01000315">
    <property type="protein sequence ID" value="THC92689.1"/>
    <property type="molecule type" value="Genomic_DNA"/>
</dbReference>
<protein>
    <submittedName>
        <fullName evidence="1">Uncharacterized protein</fullName>
    </submittedName>
</protein>
<evidence type="ECO:0000313" key="1">
    <source>
        <dbReference type="EMBL" id="THC92689.1"/>
    </source>
</evidence>
<dbReference type="AlphaFoldDB" id="A0A4S3JC01"/>
<comment type="caution">
    <text evidence="1">The sequence shown here is derived from an EMBL/GenBank/DDBJ whole genome shotgun (WGS) entry which is preliminary data.</text>
</comment>
<evidence type="ECO:0000313" key="2">
    <source>
        <dbReference type="Proteomes" id="UP000308092"/>
    </source>
</evidence>
<reference evidence="1 2" key="1">
    <citation type="submission" date="2019-03" db="EMBL/GenBank/DDBJ databases">
        <title>The genome sequence of a newly discovered highly antifungal drug resistant Aspergillus species, Aspergillus tanneri NIH 1004.</title>
        <authorList>
            <person name="Mounaud S."/>
            <person name="Singh I."/>
            <person name="Joardar V."/>
            <person name="Pakala S."/>
            <person name="Pakala S."/>
            <person name="Venepally P."/>
            <person name="Hoover J."/>
            <person name="Nierman W."/>
            <person name="Chung J."/>
            <person name="Losada L."/>
        </authorList>
    </citation>
    <scope>NUCLEOTIDE SEQUENCE [LARGE SCALE GENOMIC DNA]</scope>
    <source>
        <strain evidence="1 2">NIH1004</strain>
    </source>
</reference>